<dbReference type="Pfam" id="PF00583">
    <property type="entry name" value="Acetyltransf_1"/>
    <property type="match status" value="1"/>
</dbReference>
<keyword evidence="2" id="KW-0012">Acyltransferase</keyword>
<dbReference type="InterPro" id="IPR000182">
    <property type="entry name" value="GNAT_dom"/>
</dbReference>
<dbReference type="Proteomes" id="UP000598146">
    <property type="component" value="Unassembled WGS sequence"/>
</dbReference>
<dbReference type="PROSITE" id="PS51186">
    <property type="entry name" value="GNAT"/>
    <property type="match status" value="1"/>
</dbReference>
<keyword evidence="1" id="KW-0808">Transferase</keyword>
<reference evidence="4" key="1">
    <citation type="submission" date="2020-11" db="EMBL/GenBank/DDBJ databases">
        <title>Isolation and identification of active actinomycetes.</title>
        <authorList>
            <person name="Sun X."/>
        </authorList>
    </citation>
    <scope>NUCLEOTIDE SEQUENCE</scope>
    <source>
        <strain evidence="4">NEAU-A11</strain>
    </source>
</reference>
<sequence length="167" mass="19090">MAAPESDSDATTEYLILTPDDWLLAREARLAALRDSPEFFLPAEPHESSWSAAKWRTSCRTGRWAVARLNGTVVGMARLTHEPDGPHIGWVWTDPRHRRKKIASELIGMLLDDVREHEVFVWVIHPNPDALKLYESLGFERTKEYQELGTAGRVEERLRLSDATSQR</sequence>
<dbReference type="Gene3D" id="3.40.630.30">
    <property type="match status" value="1"/>
</dbReference>
<keyword evidence="5" id="KW-1185">Reference proteome</keyword>
<feature type="domain" description="N-acetyltransferase" evidence="3">
    <location>
        <begin position="12"/>
        <end position="161"/>
    </location>
</feature>
<name>A0A931CC76_9ACTN</name>
<dbReference type="AlphaFoldDB" id="A0A931CC76"/>
<dbReference type="PANTHER" id="PTHR43420">
    <property type="entry name" value="ACETYLTRANSFERASE"/>
    <property type="match status" value="1"/>
</dbReference>
<evidence type="ECO:0000313" key="5">
    <source>
        <dbReference type="Proteomes" id="UP000598146"/>
    </source>
</evidence>
<dbReference type="GO" id="GO:0016747">
    <property type="term" value="F:acyltransferase activity, transferring groups other than amino-acyl groups"/>
    <property type="evidence" value="ECO:0007669"/>
    <property type="project" value="InterPro"/>
</dbReference>
<dbReference type="RefSeq" id="WP_196416237.1">
    <property type="nucleotide sequence ID" value="NZ_JADQTO010000011.1"/>
</dbReference>
<dbReference type="CDD" id="cd04301">
    <property type="entry name" value="NAT_SF"/>
    <property type="match status" value="1"/>
</dbReference>
<dbReference type="SUPFAM" id="SSF55729">
    <property type="entry name" value="Acyl-CoA N-acyltransferases (Nat)"/>
    <property type="match status" value="1"/>
</dbReference>
<evidence type="ECO:0000313" key="4">
    <source>
        <dbReference type="EMBL" id="MBG0564458.1"/>
    </source>
</evidence>
<dbReference type="EMBL" id="JADQTO010000011">
    <property type="protein sequence ID" value="MBG0564458.1"/>
    <property type="molecule type" value="Genomic_DNA"/>
</dbReference>
<comment type="caution">
    <text evidence="4">The sequence shown here is derived from an EMBL/GenBank/DDBJ whole genome shotgun (WGS) entry which is preliminary data.</text>
</comment>
<dbReference type="InterPro" id="IPR050680">
    <property type="entry name" value="YpeA/RimI_acetyltransf"/>
</dbReference>
<gene>
    <name evidence="4" type="ORF">I4J89_23700</name>
</gene>
<dbReference type="InterPro" id="IPR016181">
    <property type="entry name" value="Acyl_CoA_acyltransferase"/>
</dbReference>
<evidence type="ECO:0000259" key="3">
    <source>
        <dbReference type="PROSITE" id="PS51186"/>
    </source>
</evidence>
<accession>A0A931CC76</accession>
<evidence type="ECO:0000256" key="1">
    <source>
        <dbReference type="ARBA" id="ARBA00022679"/>
    </source>
</evidence>
<evidence type="ECO:0000256" key="2">
    <source>
        <dbReference type="ARBA" id="ARBA00023315"/>
    </source>
</evidence>
<protein>
    <submittedName>
        <fullName evidence="4">GNAT family N-acetyltransferase</fullName>
    </submittedName>
</protein>
<organism evidence="4 5">
    <name type="scientific">Actinoplanes aureus</name>
    <dbReference type="NCBI Taxonomy" id="2792083"/>
    <lineage>
        <taxon>Bacteria</taxon>
        <taxon>Bacillati</taxon>
        <taxon>Actinomycetota</taxon>
        <taxon>Actinomycetes</taxon>
        <taxon>Micromonosporales</taxon>
        <taxon>Micromonosporaceae</taxon>
        <taxon>Actinoplanes</taxon>
    </lineage>
</organism>
<proteinExistence type="predicted"/>